<evidence type="ECO:0000313" key="2">
    <source>
        <dbReference type="Proteomes" id="UP000295281"/>
    </source>
</evidence>
<sequence>MFAAVCVGVSATGHTLLSGHEVPLGGTLVGYVGMLAAAWGFAGRERGGGAIAGWMLWGQLALHLVFSTAQSCAAPLPDGPAHPDHSGASGIDTAATADSSVGMLAAHIAAALICALWLRGGEDAAFTLARGLRTLLSGVLRLLGPLPAAPCPPPDRPRSWAEPRHGTGVVLRHVVVRRGPPRSSDS</sequence>
<accession>A0A4R6V8R5</accession>
<organism evidence="1 2">
    <name type="scientific">Actinorugispora endophytica</name>
    <dbReference type="NCBI Taxonomy" id="1605990"/>
    <lineage>
        <taxon>Bacteria</taxon>
        <taxon>Bacillati</taxon>
        <taxon>Actinomycetota</taxon>
        <taxon>Actinomycetes</taxon>
        <taxon>Streptosporangiales</taxon>
        <taxon>Nocardiopsidaceae</taxon>
        <taxon>Actinorugispora</taxon>
    </lineage>
</organism>
<keyword evidence="2" id="KW-1185">Reference proteome</keyword>
<evidence type="ECO:0000313" key="1">
    <source>
        <dbReference type="EMBL" id="TDQ55566.1"/>
    </source>
</evidence>
<dbReference type="Proteomes" id="UP000295281">
    <property type="component" value="Unassembled WGS sequence"/>
</dbReference>
<dbReference type="AlphaFoldDB" id="A0A4R6V8R5"/>
<dbReference type="EMBL" id="SNYN01000001">
    <property type="protein sequence ID" value="TDQ55566.1"/>
    <property type="molecule type" value="Genomic_DNA"/>
</dbReference>
<reference evidence="1 2" key="1">
    <citation type="submission" date="2019-03" db="EMBL/GenBank/DDBJ databases">
        <title>Genomic Encyclopedia of Type Strains, Phase IV (KMG-IV): sequencing the most valuable type-strain genomes for metagenomic binning, comparative biology and taxonomic classification.</title>
        <authorList>
            <person name="Goeker M."/>
        </authorList>
    </citation>
    <scope>NUCLEOTIDE SEQUENCE [LARGE SCALE GENOMIC DNA]</scope>
    <source>
        <strain evidence="1 2">DSM 46770</strain>
    </source>
</reference>
<protein>
    <submittedName>
        <fullName evidence="1">Uncharacterized protein</fullName>
    </submittedName>
</protein>
<gene>
    <name evidence="1" type="ORF">EV190_101898</name>
</gene>
<comment type="caution">
    <text evidence="1">The sequence shown here is derived from an EMBL/GenBank/DDBJ whole genome shotgun (WGS) entry which is preliminary data.</text>
</comment>
<name>A0A4R6V8R5_9ACTN</name>
<proteinExistence type="predicted"/>
<dbReference type="RefSeq" id="WP_243742323.1">
    <property type="nucleotide sequence ID" value="NZ_SNYN01000001.1"/>
</dbReference>